<dbReference type="KEGG" id="wei:EQG49_13285"/>
<dbReference type="AlphaFoldDB" id="A0A4P6YWZ3"/>
<dbReference type="RefSeq" id="WP_133364447.1">
    <property type="nucleotide sequence ID" value="NZ_CP037940.1"/>
</dbReference>
<name>A0A4P6YWZ3_9LACO</name>
<accession>A0A4P6YWZ3</accession>
<dbReference type="Proteomes" id="UP000292886">
    <property type="component" value="Chromosome"/>
</dbReference>
<dbReference type="EMBL" id="CP037940">
    <property type="protein sequence ID" value="QBO37370.1"/>
    <property type="molecule type" value="Genomic_DNA"/>
</dbReference>
<keyword evidence="2" id="KW-1185">Reference proteome</keyword>
<protein>
    <submittedName>
        <fullName evidence="1">Uncharacterized protein</fullName>
    </submittedName>
</protein>
<reference evidence="2" key="1">
    <citation type="submission" date="2019-03" db="EMBL/GenBank/DDBJ databases">
        <title>Weissella sp. 26KH-42 Genome sequencing.</title>
        <authorList>
            <person name="Heo J."/>
            <person name="Kim S.-J."/>
            <person name="Kim J.-S."/>
            <person name="Hong S.-B."/>
            <person name="Kwon S.-W."/>
        </authorList>
    </citation>
    <scope>NUCLEOTIDE SEQUENCE [LARGE SCALE GENOMIC DNA]</scope>
    <source>
        <strain evidence="2">26KH-42</strain>
    </source>
</reference>
<organism evidence="1 2">
    <name type="scientific">Periweissella cryptocerci</name>
    <dbReference type="NCBI Taxonomy" id="2506420"/>
    <lineage>
        <taxon>Bacteria</taxon>
        <taxon>Bacillati</taxon>
        <taxon>Bacillota</taxon>
        <taxon>Bacilli</taxon>
        <taxon>Lactobacillales</taxon>
        <taxon>Lactobacillaceae</taxon>
        <taxon>Periweissella</taxon>
    </lineage>
</organism>
<evidence type="ECO:0000313" key="2">
    <source>
        <dbReference type="Proteomes" id="UP000292886"/>
    </source>
</evidence>
<sequence>MGKNITIRLNDNETQILNEIVDYFSQQSKIVLGNSNGTYSPVLKEVLRSFYNVFVANNFSDDYLKRTENIFNMTATDPAIVELKKFVIESHDDLKSQQNQIDLMITESLLLAMRSLILLSPSYETELEKTNSFYVRGTRENEIYEKLKDIRKDGKDVNFNKTKWHN</sequence>
<evidence type="ECO:0000313" key="1">
    <source>
        <dbReference type="EMBL" id="QBO37370.1"/>
    </source>
</evidence>
<gene>
    <name evidence="1" type="ORF">EQG49_13285</name>
</gene>
<proteinExistence type="predicted"/>